<dbReference type="eggNOG" id="COG0303">
    <property type="taxonomic scope" value="Bacteria"/>
</dbReference>
<dbReference type="Gene3D" id="3.90.105.10">
    <property type="entry name" value="Molybdopterin biosynthesis moea protein, domain 2"/>
    <property type="match status" value="1"/>
</dbReference>
<comment type="caution">
    <text evidence="9">The sequence shown here is derived from an EMBL/GenBank/DDBJ whole genome shotgun (WGS) entry which is preliminary data.</text>
</comment>
<dbReference type="Gene3D" id="2.40.340.10">
    <property type="entry name" value="MoeA, C-terminal, domain IV"/>
    <property type="match status" value="1"/>
</dbReference>
<evidence type="ECO:0000313" key="10">
    <source>
        <dbReference type="Proteomes" id="UP000052979"/>
    </source>
</evidence>
<evidence type="ECO:0000256" key="2">
    <source>
        <dbReference type="ARBA" id="ARBA00005046"/>
    </source>
</evidence>
<evidence type="ECO:0000256" key="5">
    <source>
        <dbReference type="ARBA" id="ARBA00023150"/>
    </source>
</evidence>
<sequence>MVFRTHPGPPPAGENQMTSIEIHAARVRDLLAPLATHGGRENLPLHPAIITAHPGAYDRRMLAHDVHSPLDLPRFDNSQMDGFAVRAADLASATPEHPVTLKVAASIPAGELAPRHHSGTATGIMTGSPLPVGADAVVPIEWADPPRFTAEGTVSFSRPVVPTAFVRSRASDSRVGELVLPTGTVLHAAHYGLLASLGITEITVVPRLRVLIVPTGNEIRPAGTVLEDAHIYDANGALLAEAVREAGAVPIVVPCMSDQAEDLLALLADHAADADLVITAGGVSAGAYEVVRDALSPVGSEFGHVALQPGGPQGLGLVRVTENTHLPIVSLPGNPVSVGMSFEVFLRPLLRSLAGRVPAERSLLRAPLATGLESPEHVHQIRRGILDDEGLVHLVGGTSSHLLTSYARATVLLHIPVGTAHVAAGDTVEIWRIDD</sequence>
<dbReference type="Pfam" id="PF03453">
    <property type="entry name" value="MoeA_N"/>
    <property type="match status" value="1"/>
</dbReference>
<dbReference type="InterPro" id="IPR036688">
    <property type="entry name" value="MoeA_C_domain_IV_sf"/>
</dbReference>
<evidence type="ECO:0000256" key="4">
    <source>
        <dbReference type="ARBA" id="ARBA00022505"/>
    </source>
</evidence>
<keyword evidence="7" id="KW-0479">Metal-binding</keyword>
<dbReference type="EC" id="2.10.1.1" evidence="7"/>
<dbReference type="AlphaFoldDB" id="A0A0U1PRI7"/>
<reference evidence="9 10" key="1">
    <citation type="submission" date="2015-04" db="EMBL/GenBank/DDBJ databases">
        <title>Draft genome sequence of Rathayibacter toxicus strain FH-142 (AKA 70134 or CS 32), a Western Australian isolate.</title>
        <authorList>
            <consortium name="Consortium for Microbial Forensics and Genomics (microFORGE)"/>
            <person name="Knight B.M."/>
            <person name="Roberts D.P."/>
            <person name="Lin D."/>
            <person name="Hari K."/>
            <person name="Fletcher J."/>
            <person name="Melcher U."/>
            <person name="Blagden T."/>
            <person name="Luster D.G."/>
            <person name="Sechler A.J."/>
            <person name="Schneider W.L."/>
            <person name="Winegar R.A."/>
        </authorList>
    </citation>
    <scope>NUCLEOTIDE SEQUENCE [LARGE SCALE GENOMIC DNA]</scope>
    <source>
        <strain evidence="9 10">FH142</strain>
    </source>
</reference>
<evidence type="ECO:0000256" key="7">
    <source>
        <dbReference type="RuleBase" id="RU365090"/>
    </source>
</evidence>
<dbReference type="STRING" id="145458.APU90_00935"/>
<dbReference type="Gene3D" id="3.40.980.10">
    <property type="entry name" value="MoaB/Mog-like domain"/>
    <property type="match status" value="1"/>
</dbReference>
<protein>
    <recommendedName>
        <fullName evidence="7">Molybdopterin molybdenumtransferase</fullName>
        <ecNumber evidence="7">2.10.1.1</ecNumber>
    </recommendedName>
</protein>
<dbReference type="PANTHER" id="PTHR10192">
    <property type="entry name" value="MOLYBDOPTERIN BIOSYNTHESIS PROTEIN"/>
    <property type="match status" value="1"/>
</dbReference>
<comment type="pathway">
    <text evidence="2 7">Cofactor biosynthesis; molybdopterin biosynthesis.</text>
</comment>
<dbReference type="Gene3D" id="2.170.190.11">
    <property type="entry name" value="Molybdopterin biosynthesis moea protein, domain 3"/>
    <property type="match status" value="1"/>
</dbReference>
<dbReference type="EMBL" id="LBFI01000053">
    <property type="protein sequence ID" value="KKM44630.1"/>
    <property type="molecule type" value="Genomic_DNA"/>
</dbReference>
<comment type="cofactor">
    <cofactor evidence="7">
        <name>Mg(2+)</name>
        <dbReference type="ChEBI" id="CHEBI:18420"/>
    </cofactor>
</comment>
<dbReference type="Proteomes" id="UP000052979">
    <property type="component" value="Unassembled WGS sequence"/>
</dbReference>
<evidence type="ECO:0000259" key="8">
    <source>
        <dbReference type="SMART" id="SM00852"/>
    </source>
</evidence>
<dbReference type="GO" id="GO:0006777">
    <property type="term" value="P:Mo-molybdopterin cofactor biosynthetic process"/>
    <property type="evidence" value="ECO:0007669"/>
    <property type="project" value="UniProtKB-UniRule"/>
</dbReference>
<dbReference type="SMART" id="SM00852">
    <property type="entry name" value="MoCF_biosynth"/>
    <property type="match status" value="1"/>
</dbReference>
<gene>
    <name evidence="9" type="ORF">VT73_08900</name>
</gene>
<accession>A0A0U1PRI7</accession>
<proteinExistence type="inferred from homology"/>
<dbReference type="Pfam" id="PF03454">
    <property type="entry name" value="MoeA_C"/>
    <property type="match status" value="1"/>
</dbReference>
<dbReference type="SUPFAM" id="SSF63867">
    <property type="entry name" value="MoeA C-terminal domain-like"/>
    <property type="match status" value="1"/>
</dbReference>
<dbReference type="GO" id="GO:0061599">
    <property type="term" value="F:molybdopterin molybdotransferase activity"/>
    <property type="evidence" value="ECO:0007669"/>
    <property type="project" value="UniProtKB-UniRule"/>
</dbReference>
<name>A0A0U1PRI7_9MICO</name>
<evidence type="ECO:0000256" key="6">
    <source>
        <dbReference type="ARBA" id="ARBA00047317"/>
    </source>
</evidence>
<dbReference type="InterPro" id="IPR038987">
    <property type="entry name" value="MoeA-like"/>
</dbReference>
<dbReference type="InterPro" id="IPR005111">
    <property type="entry name" value="MoeA_C_domain_IV"/>
</dbReference>
<comment type="function">
    <text evidence="1 7">Catalyzes the insertion of molybdate into adenylated molybdopterin with the concomitant release of AMP.</text>
</comment>
<keyword evidence="5 7" id="KW-0501">Molybdenum cofactor biosynthesis</keyword>
<dbReference type="KEGG" id="rtc:APU90_00935"/>
<dbReference type="InterPro" id="IPR005110">
    <property type="entry name" value="MoeA_linker/N"/>
</dbReference>
<dbReference type="InterPro" id="IPR036425">
    <property type="entry name" value="MoaB/Mog-like_dom_sf"/>
</dbReference>
<dbReference type="CDD" id="cd00887">
    <property type="entry name" value="MoeA"/>
    <property type="match status" value="1"/>
</dbReference>
<keyword evidence="7" id="KW-0808">Transferase</keyword>
<comment type="catalytic activity">
    <reaction evidence="6">
        <text>adenylyl-molybdopterin + molybdate = Mo-molybdopterin + AMP + H(+)</text>
        <dbReference type="Rhea" id="RHEA:35047"/>
        <dbReference type="ChEBI" id="CHEBI:15378"/>
        <dbReference type="ChEBI" id="CHEBI:36264"/>
        <dbReference type="ChEBI" id="CHEBI:62727"/>
        <dbReference type="ChEBI" id="CHEBI:71302"/>
        <dbReference type="ChEBI" id="CHEBI:456215"/>
        <dbReference type="EC" id="2.10.1.1"/>
    </reaction>
</comment>
<dbReference type="PANTHER" id="PTHR10192:SF5">
    <property type="entry name" value="GEPHYRIN"/>
    <property type="match status" value="1"/>
</dbReference>
<dbReference type="NCBIfam" id="NF045515">
    <property type="entry name" value="Glp_gephyrin"/>
    <property type="match status" value="1"/>
</dbReference>
<keyword evidence="10" id="KW-1185">Reference proteome</keyword>
<dbReference type="PATRIC" id="fig|145458.8.peg.2022"/>
<dbReference type="SUPFAM" id="SSF63882">
    <property type="entry name" value="MoeA N-terminal region -like"/>
    <property type="match status" value="1"/>
</dbReference>
<feature type="domain" description="MoaB/Mog" evidence="8">
    <location>
        <begin position="211"/>
        <end position="352"/>
    </location>
</feature>
<evidence type="ECO:0000313" key="9">
    <source>
        <dbReference type="EMBL" id="KKM44630.1"/>
    </source>
</evidence>
<evidence type="ECO:0000256" key="3">
    <source>
        <dbReference type="ARBA" id="ARBA00010763"/>
    </source>
</evidence>
<dbReference type="InterPro" id="IPR036135">
    <property type="entry name" value="MoeA_linker/N_sf"/>
</dbReference>
<dbReference type="InterPro" id="IPR001453">
    <property type="entry name" value="MoaB/Mog_dom"/>
</dbReference>
<keyword evidence="7" id="KW-0460">Magnesium</keyword>
<dbReference type="UniPathway" id="UPA00344"/>
<dbReference type="GO" id="GO:0046872">
    <property type="term" value="F:metal ion binding"/>
    <property type="evidence" value="ECO:0007669"/>
    <property type="project" value="UniProtKB-UniRule"/>
</dbReference>
<dbReference type="GO" id="GO:0005829">
    <property type="term" value="C:cytosol"/>
    <property type="evidence" value="ECO:0007669"/>
    <property type="project" value="TreeGrafter"/>
</dbReference>
<dbReference type="Pfam" id="PF00994">
    <property type="entry name" value="MoCF_biosynth"/>
    <property type="match status" value="1"/>
</dbReference>
<evidence type="ECO:0000256" key="1">
    <source>
        <dbReference type="ARBA" id="ARBA00002901"/>
    </source>
</evidence>
<dbReference type="SUPFAM" id="SSF53218">
    <property type="entry name" value="Molybdenum cofactor biosynthesis proteins"/>
    <property type="match status" value="1"/>
</dbReference>
<organism evidence="9 10">
    <name type="scientific">Rathayibacter toxicus</name>
    <dbReference type="NCBI Taxonomy" id="145458"/>
    <lineage>
        <taxon>Bacteria</taxon>
        <taxon>Bacillati</taxon>
        <taxon>Actinomycetota</taxon>
        <taxon>Actinomycetes</taxon>
        <taxon>Micrococcales</taxon>
        <taxon>Microbacteriaceae</taxon>
        <taxon>Rathayibacter</taxon>
    </lineage>
</organism>
<comment type="similarity">
    <text evidence="3 7">Belongs to the MoeA family.</text>
</comment>
<keyword evidence="4 7" id="KW-0500">Molybdenum</keyword>